<evidence type="ECO:0000313" key="8">
    <source>
        <dbReference type="EMBL" id="MBR0654099.1"/>
    </source>
</evidence>
<dbReference type="EMBL" id="JAAEDH010000002">
    <property type="protein sequence ID" value="MBR0654099.1"/>
    <property type="molecule type" value="Genomic_DNA"/>
</dbReference>
<gene>
    <name evidence="8" type="ORF">GXW79_03295</name>
</gene>
<accession>A0AAF1JYJ0</accession>
<feature type="transmembrane region" description="Helical" evidence="6">
    <location>
        <begin position="38"/>
        <end position="64"/>
    </location>
</feature>
<keyword evidence="5" id="KW-0175">Coiled coil</keyword>
<keyword evidence="4 6" id="KW-0472">Membrane</keyword>
<dbReference type="AlphaFoldDB" id="A0AAF1JYJ0"/>
<keyword evidence="2 6" id="KW-0812">Transmembrane</keyword>
<dbReference type="InterPro" id="IPR010445">
    <property type="entry name" value="LapA_dom"/>
</dbReference>
<reference evidence="8" key="1">
    <citation type="submission" date="2020-01" db="EMBL/GenBank/DDBJ databases">
        <authorList>
            <person name="Rat A."/>
        </authorList>
    </citation>
    <scope>NUCLEOTIDE SEQUENCE</scope>
    <source>
        <strain evidence="8">LMG 28251</strain>
    </source>
</reference>
<evidence type="ECO:0000256" key="6">
    <source>
        <dbReference type="SAM" id="Phobius"/>
    </source>
</evidence>
<protein>
    <submittedName>
        <fullName evidence="8">LapA family protein</fullName>
    </submittedName>
</protein>
<feature type="domain" description="Lipopolysaccharide assembly protein A" evidence="7">
    <location>
        <begin position="21"/>
        <end position="84"/>
    </location>
</feature>
<evidence type="ECO:0000256" key="4">
    <source>
        <dbReference type="ARBA" id="ARBA00023136"/>
    </source>
</evidence>
<reference evidence="8" key="2">
    <citation type="journal article" date="2021" name="Syst. Appl. Microbiol.">
        <title>Roseomonas hellenica sp. nov., isolated from roots of wild-growing Alkanna tinctoria.</title>
        <authorList>
            <person name="Rat A."/>
            <person name="Naranjo H.D."/>
            <person name="Lebbe L."/>
            <person name="Cnockaert M."/>
            <person name="Krigas N."/>
            <person name="Grigoriadou K."/>
            <person name="Maloupa E."/>
            <person name="Willems A."/>
        </authorList>
    </citation>
    <scope>NUCLEOTIDE SEQUENCE</scope>
    <source>
        <strain evidence="8">LMG 28251</strain>
    </source>
</reference>
<evidence type="ECO:0000256" key="1">
    <source>
        <dbReference type="ARBA" id="ARBA00022475"/>
    </source>
</evidence>
<dbReference type="Proteomes" id="UP001196068">
    <property type="component" value="Unassembled WGS sequence"/>
</dbReference>
<comment type="caution">
    <text evidence="8">The sequence shown here is derived from an EMBL/GenBank/DDBJ whole genome shotgun (WGS) entry which is preliminary data.</text>
</comment>
<name>A0AAF1JYJ0_9PROT</name>
<keyword evidence="3 6" id="KW-1133">Transmembrane helix</keyword>
<keyword evidence="1" id="KW-1003">Cell membrane</keyword>
<evidence type="ECO:0000313" key="9">
    <source>
        <dbReference type="Proteomes" id="UP001196068"/>
    </source>
</evidence>
<keyword evidence="9" id="KW-1185">Reference proteome</keyword>
<feature type="coiled-coil region" evidence="5">
    <location>
        <begin position="70"/>
        <end position="97"/>
    </location>
</feature>
<evidence type="ECO:0000256" key="3">
    <source>
        <dbReference type="ARBA" id="ARBA00022989"/>
    </source>
</evidence>
<evidence type="ECO:0000256" key="2">
    <source>
        <dbReference type="ARBA" id="ARBA00022692"/>
    </source>
</evidence>
<dbReference type="GO" id="GO:0005886">
    <property type="term" value="C:plasma membrane"/>
    <property type="evidence" value="ECO:0007669"/>
    <property type="project" value="InterPro"/>
</dbReference>
<proteinExistence type="predicted"/>
<dbReference type="Pfam" id="PF06305">
    <property type="entry name" value="LapA_dom"/>
    <property type="match status" value="1"/>
</dbReference>
<sequence>MLRWLLIGPFVLVIVLFALSNSAPVALRLWPFDLAWQVPLSLAVLIIAGVFFLLGAIIAWLASLPARGRARDLRGQVQTLEMELARYRAEAETERQRDVNGASRALRPVA</sequence>
<evidence type="ECO:0000259" key="7">
    <source>
        <dbReference type="Pfam" id="PF06305"/>
    </source>
</evidence>
<organism evidence="8 9">
    <name type="scientific">Plastoroseomonas arctica</name>
    <dbReference type="NCBI Taxonomy" id="1509237"/>
    <lineage>
        <taxon>Bacteria</taxon>
        <taxon>Pseudomonadati</taxon>
        <taxon>Pseudomonadota</taxon>
        <taxon>Alphaproteobacteria</taxon>
        <taxon>Acetobacterales</taxon>
        <taxon>Acetobacteraceae</taxon>
        <taxon>Plastoroseomonas</taxon>
    </lineage>
</organism>
<evidence type="ECO:0000256" key="5">
    <source>
        <dbReference type="SAM" id="Coils"/>
    </source>
</evidence>
<dbReference type="RefSeq" id="WP_211872830.1">
    <property type="nucleotide sequence ID" value="NZ_JAAEDH010000002.1"/>
</dbReference>